<name>A0ABT0VIF3_9LACO</name>
<comment type="subcellular location">
    <subcellularLocation>
        <location evidence="1">Membrane</location>
        <topology evidence="1">Multi-pass membrane protein</topology>
    </subcellularLocation>
</comment>
<dbReference type="PANTHER" id="PTHR43829">
    <property type="entry name" value="AQUAPORIN OR AQUAGLYCEROPORIN RELATED"/>
    <property type="match status" value="1"/>
</dbReference>
<evidence type="ECO:0000256" key="8">
    <source>
        <dbReference type="SAM" id="Phobius"/>
    </source>
</evidence>
<evidence type="ECO:0000256" key="3">
    <source>
        <dbReference type="ARBA" id="ARBA00022448"/>
    </source>
</evidence>
<keyword evidence="3 7" id="KW-0813">Transport</keyword>
<comment type="caution">
    <text evidence="9">The sequence shown here is derived from an EMBL/GenBank/DDBJ whole genome shotgun (WGS) entry which is preliminary data.</text>
</comment>
<evidence type="ECO:0000313" key="9">
    <source>
        <dbReference type="EMBL" id="MCM2437613.1"/>
    </source>
</evidence>
<evidence type="ECO:0000256" key="7">
    <source>
        <dbReference type="RuleBase" id="RU000477"/>
    </source>
</evidence>
<proteinExistence type="inferred from homology"/>
<dbReference type="PROSITE" id="PS00221">
    <property type="entry name" value="MIP"/>
    <property type="match status" value="1"/>
</dbReference>
<gene>
    <name evidence="9" type="ORF">KAK10_06795</name>
</gene>
<organism evidence="9 10">
    <name type="scientific">Periweissella beninensis</name>
    <dbReference type="NCBI Taxonomy" id="504936"/>
    <lineage>
        <taxon>Bacteria</taxon>
        <taxon>Bacillati</taxon>
        <taxon>Bacillota</taxon>
        <taxon>Bacilli</taxon>
        <taxon>Lactobacillales</taxon>
        <taxon>Lactobacillaceae</taxon>
        <taxon>Periweissella</taxon>
    </lineage>
</organism>
<protein>
    <submittedName>
        <fullName evidence="9">Aquaporin family protein</fullName>
    </submittedName>
</protein>
<dbReference type="PRINTS" id="PR00783">
    <property type="entry name" value="MINTRINSICP"/>
</dbReference>
<dbReference type="InterPro" id="IPR050363">
    <property type="entry name" value="MIP/Aquaporin"/>
</dbReference>
<dbReference type="Pfam" id="PF00230">
    <property type="entry name" value="MIP"/>
    <property type="match status" value="1"/>
</dbReference>
<dbReference type="PANTHER" id="PTHR43829:SF9">
    <property type="entry name" value="AQUAPORIN-9"/>
    <property type="match status" value="1"/>
</dbReference>
<feature type="transmembrane region" description="Helical" evidence="8">
    <location>
        <begin position="6"/>
        <end position="30"/>
    </location>
</feature>
<keyword evidence="4 7" id="KW-0812">Transmembrane</keyword>
<accession>A0ABT0VIF3</accession>
<keyword evidence="6 8" id="KW-0472">Membrane</keyword>
<dbReference type="Proteomes" id="UP001057481">
    <property type="component" value="Unassembled WGS sequence"/>
</dbReference>
<sequence length="240" mass="25410">MDYPLLTRLIAEFFGTLLLVLLGNGAVANVDLIKSKGNKGGWILIALGYGMGVMLPAMMFSTISGNHINPAFTIGLAMINLFPMSEVVPYILAQLLGAIVGQILVVGIYKPHYDVTDDHGVVLGTFATSNVSKSCLNGFITEVIGTFVLIFCALGITSSQSNPKLDALALGFLVMTLVISLGGTTGPALNPARDLGPRLVYIVLPLKHKGSADLSYAWVPILAPLIGGVTAAECWKLLFY</sequence>
<dbReference type="InterPro" id="IPR000425">
    <property type="entry name" value="MIP"/>
</dbReference>
<dbReference type="SUPFAM" id="SSF81338">
    <property type="entry name" value="Aquaporin-like"/>
    <property type="match status" value="1"/>
</dbReference>
<evidence type="ECO:0000256" key="4">
    <source>
        <dbReference type="ARBA" id="ARBA00022692"/>
    </source>
</evidence>
<dbReference type="CDD" id="cd00333">
    <property type="entry name" value="MIP"/>
    <property type="match status" value="1"/>
</dbReference>
<reference evidence="9" key="1">
    <citation type="submission" date="2021-04" db="EMBL/GenBank/DDBJ databases">
        <title>Taxonomic assessment of Weissella genus.</title>
        <authorList>
            <person name="Fanelli F."/>
            <person name="Chieffi D."/>
            <person name="Dell'Aquila A."/>
            <person name="Gyu-Sung C."/>
            <person name="Franz C.M.A.P."/>
            <person name="Fusco V."/>
        </authorList>
    </citation>
    <scope>NUCLEOTIDE SEQUENCE</scope>
    <source>
        <strain evidence="9">LMG 25373</strain>
    </source>
</reference>
<feature type="transmembrane region" description="Helical" evidence="8">
    <location>
        <begin position="136"/>
        <end position="156"/>
    </location>
</feature>
<feature type="transmembrane region" description="Helical" evidence="8">
    <location>
        <begin position="42"/>
        <end position="61"/>
    </location>
</feature>
<evidence type="ECO:0000256" key="5">
    <source>
        <dbReference type="ARBA" id="ARBA00022989"/>
    </source>
</evidence>
<dbReference type="InterPro" id="IPR023271">
    <property type="entry name" value="Aquaporin-like"/>
</dbReference>
<evidence type="ECO:0000256" key="1">
    <source>
        <dbReference type="ARBA" id="ARBA00004141"/>
    </source>
</evidence>
<evidence type="ECO:0000256" key="2">
    <source>
        <dbReference type="ARBA" id="ARBA00006175"/>
    </source>
</evidence>
<evidence type="ECO:0000313" key="10">
    <source>
        <dbReference type="Proteomes" id="UP001057481"/>
    </source>
</evidence>
<dbReference type="Gene3D" id="1.20.1080.10">
    <property type="entry name" value="Glycerol uptake facilitator protein"/>
    <property type="match status" value="1"/>
</dbReference>
<dbReference type="RefSeq" id="WP_205143596.1">
    <property type="nucleotide sequence ID" value="NZ_JAFBDN010000008.1"/>
</dbReference>
<keyword evidence="10" id="KW-1185">Reference proteome</keyword>
<keyword evidence="5 8" id="KW-1133">Transmembrane helix</keyword>
<dbReference type="NCBIfam" id="TIGR00861">
    <property type="entry name" value="MIP"/>
    <property type="match status" value="1"/>
</dbReference>
<comment type="similarity">
    <text evidence="2 7">Belongs to the MIP/aquaporin (TC 1.A.8) family.</text>
</comment>
<evidence type="ECO:0000256" key="6">
    <source>
        <dbReference type="ARBA" id="ARBA00023136"/>
    </source>
</evidence>
<feature type="transmembrane region" description="Helical" evidence="8">
    <location>
        <begin position="90"/>
        <end position="109"/>
    </location>
</feature>
<feature type="transmembrane region" description="Helical" evidence="8">
    <location>
        <begin position="168"/>
        <end position="189"/>
    </location>
</feature>
<dbReference type="EMBL" id="JAGMVS010000065">
    <property type="protein sequence ID" value="MCM2437613.1"/>
    <property type="molecule type" value="Genomic_DNA"/>
</dbReference>
<dbReference type="InterPro" id="IPR022357">
    <property type="entry name" value="MIP_CS"/>
</dbReference>